<dbReference type="SMART" id="SM00066">
    <property type="entry name" value="GAL4"/>
    <property type="match status" value="1"/>
</dbReference>
<accession>A0AAN7STU5</accession>
<evidence type="ECO:0000256" key="5">
    <source>
        <dbReference type="ARBA" id="ARBA00023242"/>
    </source>
</evidence>
<dbReference type="PANTHER" id="PTHR47663:SF1">
    <property type="entry name" value="XYLANOLYTIC TRANSCRIPTIONAL ACTIVATOR XLNR-RELATED"/>
    <property type="match status" value="1"/>
</dbReference>
<name>A0AAN7STU5_9EURO</name>
<dbReference type="Pfam" id="PF00172">
    <property type="entry name" value="Zn_clus"/>
    <property type="match status" value="1"/>
</dbReference>
<dbReference type="PROSITE" id="PS50048">
    <property type="entry name" value="ZN2_CY6_FUNGAL_2"/>
    <property type="match status" value="1"/>
</dbReference>
<evidence type="ECO:0000259" key="9">
    <source>
        <dbReference type="PROSITE" id="PS50048"/>
    </source>
</evidence>
<evidence type="ECO:0000256" key="1">
    <source>
        <dbReference type="ARBA" id="ARBA00022833"/>
    </source>
</evidence>
<dbReference type="InterPro" id="IPR051439">
    <property type="entry name" value="XlnR/Xlr1"/>
</dbReference>
<comment type="caution">
    <text evidence="10">The sequence shown here is derived from an EMBL/GenBank/DDBJ whole genome shotgun (WGS) entry which is preliminary data.</text>
</comment>
<feature type="compositionally biased region" description="Low complexity" evidence="8">
    <location>
        <begin position="35"/>
        <end position="58"/>
    </location>
</feature>
<evidence type="ECO:0000256" key="2">
    <source>
        <dbReference type="ARBA" id="ARBA00023015"/>
    </source>
</evidence>
<evidence type="ECO:0000256" key="6">
    <source>
        <dbReference type="ARBA" id="ARBA00040261"/>
    </source>
</evidence>
<keyword evidence="2" id="KW-0805">Transcription regulation</keyword>
<evidence type="ECO:0000313" key="11">
    <source>
        <dbReference type="Proteomes" id="UP001309876"/>
    </source>
</evidence>
<feature type="region of interest" description="Disordered" evidence="8">
    <location>
        <begin position="575"/>
        <end position="595"/>
    </location>
</feature>
<dbReference type="GO" id="GO:0003677">
    <property type="term" value="F:DNA binding"/>
    <property type="evidence" value="ECO:0007669"/>
    <property type="project" value="UniProtKB-KW"/>
</dbReference>
<gene>
    <name evidence="10" type="ORF">LTR05_008117</name>
</gene>
<dbReference type="InterPro" id="IPR036864">
    <property type="entry name" value="Zn2-C6_fun-type_DNA-bd_sf"/>
</dbReference>
<keyword evidence="3" id="KW-0238">DNA-binding</keyword>
<dbReference type="Proteomes" id="UP001309876">
    <property type="component" value="Unassembled WGS sequence"/>
</dbReference>
<evidence type="ECO:0000313" key="10">
    <source>
        <dbReference type="EMBL" id="KAK5081323.1"/>
    </source>
</evidence>
<dbReference type="CDD" id="cd00067">
    <property type="entry name" value="GAL4"/>
    <property type="match status" value="1"/>
</dbReference>
<keyword evidence="5" id="KW-0539">Nucleus</keyword>
<dbReference type="PROSITE" id="PS00463">
    <property type="entry name" value="ZN2_CY6_FUNGAL_1"/>
    <property type="match status" value="1"/>
</dbReference>
<dbReference type="SUPFAM" id="SSF57701">
    <property type="entry name" value="Zn2/Cys6 DNA-binding domain"/>
    <property type="match status" value="1"/>
</dbReference>
<evidence type="ECO:0000256" key="7">
    <source>
        <dbReference type="ARBA" id="ARBA00041954"/>
    </source>
</evidence>
<evidence type="ECO:0000256" key="4">
    <source>
        <dbReference type="ARBA" id="ARBA00023163"/>
    </source>
</evidence>
<keyword evidence="4" id="KW-0804">Transcription</keyword>
<sequence length="746" mass="83721">MADSGSGPVPSVYPDFEGPYRYEDAPPVAAPPPAQQIAYQEQGQPATPLTPATPTTTTKSKGNGEVKPRLRKACDSCSVRKVKCDESGPPCKSCASLDIPCTFNRPSRRRGPPNRHAEAVKRQRLLDDGSYNSVEVASPTAEAAYGLAALSAPMSTQLSAETICDIATLNVLIDDYFTYIHPLIPIPHEPTFREQFARREDQTNKSFLALVAGMIECLVTSFPRRVKQVFVTPEARAMFPNASVLIGRCHFVFSEARGKGFLDREDLNLYDACGSYLAGLSLAYMYDLRRWRLYCSECVIILRTLNYQKADDHTLQQTPGEHIDYVEQQSGRRLFWLCFVGSMTVRQLGSSDSDVIMPHAHSDALPPLPVEVDDKHIVPNAILGQPQGEISRLVGFNYNIKIYRAFHAITAIEMAVGANRLFDWERQRAAIRNALRNVKAITRDVPSELRLEQRPDLGEWPPRQPQSDLAQYTHLLNGRRDPTADQLGLLPASDPRRTMSYPRRTVQFEVQKANIYGSQLATRSYLVERYWNLYEIYQQQKVSTASPQTTYKVEEPQNPQVSPTVAFLATGFESRFQPPRTDHTPSESAATDDGETQMALEREDIVRDMARLLKAVNQVNMEPNGHSFCDKIRQVASTLLYQDRSPVSSMNLDAGEVQEYLRGFIDILSKLERIGTSLMHGGEPAQSGNQYMQGQPMPQGQIQLAGIQAYAGKTQEEIEEEELVQWASLKEHQERFVMKHEGYLAL</sequence>
<dbReference type="AlphaFoldDB" id="A0AAN7STU5"/>
<keyword evidence="11" id="KW-1185">Reference proteome</keyword>
<dbReference type="PANTHER" id="PTHR47663">
    <property type="entry name" value="XYLANOLYTIC TRANSCRIPTIONAL ACTIVATOR XLNR-RELATED"/>
    <property type="match status" value="1"/>
</dbReference>
<reference evidence="10 11" key="1">
    <citation type="submission" date="2023-08" db="EMBL/GenBank/DDBJ databases">
        <title>Black Yeasts Isolated from many extreme environments.</title>
        <authorList>
            <person name="Coleine C."/>
            <person name="Stajich J.E."/>
            <person name="Selbmann L."/>
        </authorList>
    </citation>
    <scope>NUCLEOTIDE SEQUENCE [LARGE SCALE GENOMIC DNA]</scope>
    <source>
        <strain evidence="10 11">CCFEE 5910</strain>
    </source>
</reference>
<evidence type="ECO:0000256" key="3">
    <source>
        <dbReference type="ARBA" id="ARBA00023125"/>
    </source>
</evidence>
<dbReference type="InterPro" id="IPR001138">
    <property type="entry name" value="Zn2Cys6_DnaBD"/>
</dbReference>
<protein>
    <recommendedName>
        <fullName evidence="6">Xylanolytic transcriptional activator xlnR</fullName>
    </recommendedName>
    <alternativeName>
        <fullName evidence="7">Xylanase regulator</fullName>
    </alternativeName>
</protein>
<dbReference type="CDD" id="cd12148">
    <property type="entry name" value="fungal_TF_MHR"/>
    <property type="match status" value="1"/>
</dbReference>
<dbReference type="Gene3D" id="4.10.240.10">
    <property type="entry name" value="Zn(2)-C6 fungal-type DNA-binding domain"/>
    <property type="match status" value="1"/>
</dbReference>
<dbReference type="EMBL" id="JAVRRJ010000010">
    <property type="protein sequence ID" value="KAK5081323.1"/>
    <property type="molecule type" value="Genomic_DNA"/>
</dbReference>
<dbReference type="GO" id="GO:0008270">
    <property type="term" value="F:zinc ion binding"/>
    <property type="evidence" value="ECO:0007669"/>
    <property type="project" value="InterPro"/>
</dbReference>
<feature type="domain" description="Zn(2)-C6 fungal-type" evidence="9">
    <location>
        <begin position="73"/>
        <end position="103"/>
    </location>
</feature>
<feature type="region of interest" description="Disordered" evidence="8">
    <location>
        <begin position="1"/>
        <end position="67"/>
    </location>
</feature>
<organism evidence="10 11">
    <name type="scientific">Lithohypha guttulata</name>
    <dbReference type="NCBI Taxonomy" id="1690604"/>
    <lineage>
        <taxon>Eukaryota</taxon>
        <taxon>Fungi</taxon>
        <taxon>Dikarya</taxon>
        <taxon>Ascomycota</taxon>
        <taxon>Pezizomycotina</taxon>
        <taxon>Eurotiomycetes</taxon>
        <taxon>Chaetothyriomycetidae</taxon>
        <taxon>Chaetothyriales</taxon>
        <taxon>Trichomeriaceae</taxon>
        <taxon>Lithohypha</taxon>
    </lineage>
</organism>
<evidence type="ECO:0000256" key="8">
    <source>
        <dbReference type="SAM" id="MobiDB-lite"/>
    </source>
</evidence>
<dbReference type="GO" id="GO:0000981">
    <property type="term" value="F:DNA-binding transcription factor activity, RNA polymerase II-specific"/>
    <property type="evidence" value="ECO:0007669"/>
    <property type="project" value="InterPro"/>
</dbReference>
<keyword evidence="1" id="KW-0862">Zinc</keyword>
<proteinExistence type="predicted"/>